<keyword evidence="3" id="KW-0804">Transcription</keyword>
<evidence type="ECO:0000256" key="3">
    <source>
        <dbReference type="ARBA" id="ARBA00023163"/>
    </source>
</evidence>
<feature type="domain" description="HTH tetR-type" evidence="5">
    <location>
        <begin position="11"/>
        <end position="71"/>
    </location>
</feature>
<evidence type="ECO:0000313" key="6">
    <source>
        <dbReference type="EMBL" id="PMQ19469.1"/>
    </source>
</evidence>
<comment type="caution">
    <text evidence="6">The sequence shown here is derived from an EMBL/GenBank/DDBJ whole genome shotgun (WGS) entry which is preliminary data.</text>
</comment>
<evidence type="ECO:0000259" key="5">
    <source>
        <dbReference type="PROSITE" id="PS50977"/>
    </source>
</evidence>
<evidence type="ECO:0000313" key="7">
    <source>
        <dbReference type="Proteomes" id="UP000235739"/>
    </source>
</evidence>
<evidence type="ECO:0000256" key="1">
    <source>
        <dbReference type="ARBA" id="ARBA00023015"/>
    </source>
</evidence>
<dbReference type="Proteomes" id="UP000235739">
    <property type="component" value="Unassembled WGS sequence"/>
</dbReference>
<evidence type="ECO:0000256" key="4">
    <source>
        <dbReference type="PROSITE-ProRule" id="PRU00335"/>
    </source>
</evidence>
<dbReference type="PRINTS" id="PR00455">
    <property type="entry name" value="HTHTETR"/>
</dbReference>
<dbReference type="InterPro" id="IPR001647">
    <property type="entry name" value="HTH_TetR"/>
</dbReference>
<evidence type="ECO:0000256" key="2">
    <source>
        <dbReference type="ARBA" id="ARBA00023125"/>
    </source>
</evidence>
<gene>
    <name evidence="6" type="ORF">CIK84_12340</name>
</gene>
<dbReference type="InterPro" id="IPR036271">
    <property type="entry name" value="Tet_transcr_reg_TetR-rel_C_sf"/>
</dbReference>
<protein>
    <submittedName>
        <fullName evidence="6">TetR/AcrR family transcriptional regulator</fullName>
    </submittedName>
</protein>
<reference evidence="6 7" key="1">
    <citation type="journal article" date="2017" name="Elife">
        <title>Extensive horizontal gene transfer in cheese-associated bacteria.</title>
        <authorList>
            <person name="Bonham K.S."/>
            <person name="Wolfe B.E."/>
            <person name="Dutton R.J."/>
        </authorList>
    </citation>
    <scope>NUCLEOTIDE SEQUENCE [LARGE SCALE GENOMIC DNA]</scope>
    <source>
        <strain evidence="6 7">JB182</strain>
    </source>
</reference>
<accession>A0A2N7S005</accession>
<dbReference type="PANTHER" id="PTHR30055">
    <property type="entry name" value="HTH-TYPE TRANSCRIPTIONAL REGULATOR RUTR"/>
    <property type="match status" value="1"/>
</dbReference>
<dbReference type="AlphaFoldDB" id="A0A2N7S005"/>
<dbReference type="Gene3D" id="1.10.357.10">
    <property type="entry name" value="Tetracycline Repressor, domain 2"/>
    <property type="match status" value="1"/>
</dbReference>
<proteinExistence type="predicted"/>
<dbReference type="OMA" id="HEFAVQF"/>
<feature type="DNA-binding region" description="H-T-H motif" evidence="4">
    <location>
        <begin position="34"/>
        <end position="53"/>
    </location>
</feature>
<dbReference type="GO" id="GO:0003700">
    <property type="term" value="F:DNA-binding transcription factor activity"/>
    <property type="evidence" value="ECO:0007669"/>
    <property type="project" value="TreeGrafter"/>
</dbReference>
<dbReference type="GeneID" id="303183972"/>
<keyword evidence="1" id="KW-0805">Transcription regulation</keyword>
<dbReference type="RefSeq" id="WP_013347746.1">
    <property type="nucleotide sequence ID" value="NZ_JABUYH010000062.1"/>
</dbReference>
<dbReference type="PROSITE" id="PS50977">
    <property type="entry name" value="HTH_TETR_2"/>
    <property type="match status" value="1"/>
</dbReference>
<dbReference type="InterPro" id="IPR009057">
    <property type="entry name" value="Homeodomain-like_sf"/>
</dbReference>
<dbReference type="EMBL" id="PNQX01000002">
    <property type="protein sequence ID" value="PMQ19469.1"/>
    <property type="molecule type" value="Genomic_DNA"/>
</dbReference>
<sequence>MTTQPRTEKGRQTQAKLLATALECFAQDGYKASSMRAIASNAGVSLSHAYYYFKSKEDIVAQLLLNLRKEQYDQCSGILDEGNTLETNIRTVLDAGVRTLSGYHDFGPPFLRLLLSRDLSNDEISSIELELWEKVVSGSRPLPPLGIRRDLPKFLLLVSRQVFSAWAFDQSPQQRRSRLLMKNMAPVVAKFAVLCRLPVVRSLFEDVLALMDPGPAEIAEAAVPKPVPLRKQKAS</sequence>
<dbReference type="PANTHER" id="PTHR30055:SF234">
    <property type="entry name" value="HTH-TYPE TRANSCRIPTIONAL REGULATOR BETI"/>
    <property type="match status" value="1"/>
</dbReference>
<name>A0A2N7S005_9MICC</name>
<dbReference type="Pfam" id="PF00440">
    <property type="entry name" value="TetR_N"/>
    <property type="match status" value="1"/>
</dbReference>
<dbReference type="SUPFAM" id="SSF48498">
    <property type="entry name" value="Tetracyclin repressor-like, C-terminal domain"/>
    <property type="match status" value="1"/>
</dbReference>
<dbReference type="GO" id="GO:0000976">
    <property type="term" value="F:transcription cis-regulatory region binding"/>
    <property type="evidence" value="ECO:0007669"/>
    <property type="project" value="TreeGrafter"/>
</dbReference>
<organism evidence="6 7">
    <name type="scientific">Glutamicibacter arilaitensis</name>
    <dbReference type="NCBI Taxonomy" id="256701"/>
    <lineage>
        <taxon>Bacteria</taxon>
        <taxon>Bacillati</taxon>
        <taxon>Actinomycetota</taxon>
        <taxon>Actinomycetes</taxon>
        <taxon>Micrococcales</taxon>
        <taxon>Micrococcaceae</taxon>
        <taxon>Glutamicibacter</taxon>
    </lineage>
</organism>
<dbReference type="InterPro" id="IPR050109">
    <property type="entry name" value="HTH-type_TetR-like_transc_reg"/>
</dbReference>
<keyword evidence="2 4" id="KW-0238">DNA-binding</keyword>
<dbReference type="SUPFAM" id="SSF46689">
    <property type="entry name" value="Homeodomain-like"/>
    <property type="match status" value="1"/>
</dbReference>